<dbReference type="EMBL" id="BK015105">
    <property type="protein sequence ID" value="DAD91186.1"/>
    <property type="molecule type" value="Genomic_DNA"/>
</dbReference>
<organism evidence="1">
    <name type="scientific">Myoviridae sp. ctHaT25</name>
    <dbReference type="NCBI Taxonomy" id="2826635"/>
    <lineage>
        <taxon>Viruses</taxon>
        <taxon>Duplodnaviria</taxon>
        <taxon>Heunggongvirae</taxon>
        <taxon>Uroviricota</taxon>
        <taxon>Caudoviricetes</taxon>
    </lineage>
</organism>
<protein>
    <submittedName>
        <fullName evidence="1">Uncharacterized protein</fullName>
    </submittedName>
</protein>
<reference evidence="1" key="1">
    <citation type="journal article" date="2021" name="Proc. Natl. Acad. Sci. U.S.A.">
        <title>A Catalog of Tens of Thousands of Viruses from Human Metagenomes Reveals Hidden Associations with Chronic Diseases.</title>
        <authorList>
            <person name="Tisza M.J."/>
            <person name="Buck C.B."/>
        </authorList>
    </citation>
    <scope>NUCLEOTIDE SEQUENCE</scope>
    <source>
        <strain evidence="1">CtHaT25</strain>
    </source>
</reference>
<proteinExistence type="predicted"/>
<accession>A0A8S5NAB9</accession>
<name>A0A8S5NAB9_9CAUD</name>
<evidence type="ECO:0000313" key="1">
    <source>
        <dbReference type="EMBL" id="DAD91186.1"/>
    </source>
</evidence>
<sequence>MEGNNRIFERVKASLTQNNKNLSPEDLEVAKCIFAALVTGIASENRGDTYYTAFKLLKVATDLGFVKNPPHSV</sequence>